<feature type="signal peptide" evidence="1">
    <location>
        <begin position="1"/>
        <end position="25"/>
    </location>
</feature>
<reference evidence="4" key="1">
    <citation type="submission" date="2016-10" db="EMBL/GenBank/DDBJ databases">
        <authorList>
            <person name="Varghese N."/>
            <person name="Submissions S."/>
        </authorList>
    </citation>
    <scope>NUCLEOTIDE SEQUENCE [LARGE SCALE GENOMIC DNA]</scope>
    <source>
        <strain evidence="4">CGMCC 1.6775</strain>
    </source>
</reference>
<dbReference type="InterPro" id="IPR025748">
    <property type="entry name" value="PrcB_C_dom"/>
</dbReference>
<keyword evidence="4" id="KW-1185">Reference proteome</keyword>
<dbReference type="Pfam" id="PF14343">
    <property type="entry name" value="PrcB_C"/>
    <property type="match status" value="1"/>
</dbReference>
<protein>
    <submittedName>
        <fullName evidence="3">PrcB C-terminal</fullName>
    </submittedName>
</protein>
<proteinExistence type="predicted"/>
<dbReference type="OrthoDB" id="7063364at2"/>
<dbReference type="RefSeq" id="WP_092001173.1">
    <property type="nucleotide sequence ID" value="NZ_FOUR01000003.1"/>
</dbReference>
<organism evidence="3 4">
    <name type="scientific">Marinobacter pelagius</name>
    <dbReference type="NCBI Taxonomy" id="379482"/>
    <lineage>
        <taxon>Bacteria</taxon>
        <taxon>Pseudomonadati</taxon>
        <taxon>Pseudomonadota</taxon>
        <taxon>Gammaproteobacteria</taxon>
        <taxon>Pseudomonadales</taxon>
        <taxon>Marinobacteraceae</taxon>
        <taxon>Marinobacter</taxon>
    </lineage>
</organism>
<keyword evidence="1" id="KW-0732">Signal</keyword>
<name>A0A1I4USD7_9GAMM</name>
<evidence type="ECO:0000256" key="1">
    <source>
        <dbReference type="SAM" id="SignalP"/>
    </source>
</evidence>
<feature type="chain" id="PRO_5011470394" evidence="1">
    <location>
        <begin position="26"/>
        <end position="161"/>
    </location>
</feature>
<evidence type="ECO:0000313" key="3">
    <source>
        <dbReference type="EMBL" id="SFM91680.1"/>
    </source>
</evidence>
<dbReference type="EMBL" id="FOUR01000003">
    <property type="protein sequence ID" value="SFM91680.1"/>
    <property type="molecule type" value="Genomic_DNA"/>
</dbReference>
<sequence length="161" mass="16844">MTLLSRCLSLTLAGASLLVAGCATSEPQVQTDEGAPLARQISQSSHCGLTAPGHVLLKSETDVGRLDGLQGRTLPLAPLRAVDFDRERVVLAALGQKPTGGYSVTLVSSAIEDDTLELVVSIREPQPGMLVTQALTTPCAAIAVTASGWSDIRITPEQNNR</sequence>
<feature type="domain" description="PrcB C-terminal" evidence="2">
    <location>
        <begin position="89"/>
        <end position="144"/>
    </location>
</feature>
<dbReference type="Proteomes" id="UP000199339">
    <property type="component" value="Unassembled WGS sequence"/>
</dbReference>
<dbReference type="PROSITE" id="PS51257">
    <property type="entry name" value="PROKAR_LIPOPROTEIN"/>
    <property type="match status" value="1"/>
</dbReference>
<dbReference type="AlphaFoldDB" id="A0A1I4USD7"/>
<accession>A0A1I4USD7</accession>
<evidence type="ECO:0000313" key="4">
    <source>
        <dbReference type="Proteomes" id="UP000199339"/>
    </source>
</evidence>
<gene>
    <name evidence="3" type="ORF">SAMN04487961_1534</name>
</gene>
<evidence type="ECO:0000259" key="2">
    <source>
        <dbReference type="Pfam" id="PF14343"/>
    </source>
</evidence>